<reference evidence="3 4" key="1">
    <citation type="submission" date="2021-01" db="EMBL/GenBank/DDBJ databases">
        <title>Genomic Encyclopedia of Type Strains, Phase IV (KMG-IV): sequencing the most valuable type-strain genomes for metagenomic binning, comparative biology and taxonomic classification.</title>
        <authorList>
            <person name="Goeker M."/>
        </authorList>
    </citation>
    <scope>NUCLEOTIDE SEQUENCE [LARGE SCALE GENOMIC DNA]</scope>
    <source>
        <strain evidence="3 4">DSM 105482</strain>
    </source>
</reference>
<dbReference type="RefSeq" id="WP_204541819.1">
    <property type="nucleotide sequence ID" value="NZ_JAFBFI010000006.1"/>
</dbReference>
<dbReference type="EMBL" id="JAFBFI010000006">
    <property type="protein sequence ID" value="MBM7692383.1"/>
    <property type="molecule type" value="Genomic_DNA"/>
</dbReference>
<name>A0ABS2QGW5_9BACI</name>
<evidence type="ECO:0000313" key="4">
    <source>
        <dbReference type="Proteomes" id="UP000823486"/>
    </source>
</evidence>
<evidence type="ECO:0000313" key="3">
    <source>
        <dbReference type="EMBL" id="MBM7692383.1"/>
    </source>
</evidence>
<comment type="caution">
    <text evidence="3">The sequence shown here is derived from an EMBL/GenBank/DDBJ whole genome shotgun (WGS) entry which is preliminary data.</text>
</comment>
<feature type="transmembrane region" description="Helical" evidence="1">
    <location>
        <begin position="121"/>
        <end position="143"/>
    </location>
</feature>
<gene>
    <name evidence="3" type="ORF">JOC77_001813</name>
</gene>
<keyword evidence="1" id="KW-0472">Membrane</keyword>
<feature type="transmembrane region" description="Helical" evidence="1">
    <location>
        <begin position="381"/>
        <end position="401"/>
    </location>
</feature>
<dbReference type="InterPro" id="IPR011642">
    <property type="entry name" value="Gate_dom"/>
</dbReference>
<proteinExistence type="predicted"/>
<feature type="domain" description="Nucleoside transporter/FeoB GTPase Gate" evidence="2">
    <location>
        <begin position="220"/>
        <end position="314"/>
    </location>
</feature>
<feature type="transmembrane region" description="Helical" evidence="1">
    <location>
        <begin position="78"/>
        <end position="101"/>
    </location>
</feature>
<feature type="domain" description="Nucleoside transporter/FeoB GTPase Gate" evidence="2">
    <location>
        <begin position="44"/>
        <end position="139"/>
    </location>
</feature>
<organism evidence="3 4">
    <name type="scientific">Peribacillus deserti</name>
    <dbReference type="NCBI Taxonomy" id="673318"/>
    <lineage>
        <taxon>Bacteria</taxon>
        <taxon>Bacillati</taxon>
        <taxon>Bacillota</taxon>
        <taxon>Bacilli</taxon>
        <taxon>Bacillales</taxon>
        <taxon>Bacillaceae</taxon>
        <taxon>Peribacillus</taxon>
    </lineage>
</organism>
<dbReference type="Proteomes" id="UP000823486">
    <property type="component" value="Unassembled WGS sequence"/>
</dbReference>
<keyword evidence="1" id="KW-1133">Transmembrane helix</keyword>
<feature type="transmembrane region" description="Helical" evidence="1">
    <location>
        <begin position="211"/>
        <end position="232"/>
    </location>
</feature>
<keyword evidence="4" id="KW-1185">Reference proteome</keyword>
<sequence>MNRSRFKTVVLSASAVFLAGALIKFPQEAFQASIRGLNMWWEIVFPSLLPFLIISEMLIGFGVVRFIGVLLEPFMRPLFRVPGVGGFVWAMGMASGFPVGAKLTSRLRQEGQLTRTEAERLVAFTNCSNPIFIFGAVSIGFFYNTRLGIILALAHYLSNFTVGIVMRFYGKDEDISPEKSKKKISIKAALIALHRTRIKDKRPIGKLLGDAVQSSINTLLMIGGFVILFSVINKLLFHMGITAVLSGGMKHILNLFNFSESLSVPLFAGIFEITLGSQMTSQAQGASLLHQVIITSFILAFSGFSIQAQVASILAETDIRFFPFFAARILQGLFAGFYTLLLWQPLYENNCCQEKALGVLPAGWIPESDSMSSLFYLMGKYGPVFTLVSLFLYIIILYLRIFQTSRN</sequence>
<dbReference type="InterPro" id="IPR014226">
    <property type="entry name" value="Spore_IM_YlbJ"/>
</dbReference>
<dbReference type="NCBIfam" id="TIGR02871">
    <property type="entry name" value="spore_ylbJ"/>
    <property type="match status" value="1"/>
</dbReference>
<evidence type="ECO:0000259" key="2">
    <source>
        <dbReference type="Pfam" id="PF07670"/>
    </source>
</evidence>
<evidence type="ECO:0000256" key="1">
    <source>
        <dbReference type="SAM" id="Phobius"/>
    </source>
</evidence>
<keyword evidence="1" id="KW-0812">Transmembrane</keyword>
<feature type="transmembrane region" description="Helical" evidence="1">
    <location>
        <begin position="150"/>
        <end position="169"/>
    </location>
</feature>
<accession>A0ABS2QGW5</accession>
<dbReference type="Pfam" id="PF07670">
    <property type="entry name" value="Gate"/>
    <property type="match status" value="2"/>
</dbReference>
<feature type="transmembrane region" description="Helical" evidence="1">
    <location>
        <begin position="47"/>
        <end position="71"/>
    </location>
</feature>
<feature type="transmembrane region" description="Helical" evidence="1">
    <location>
        <begin position="321"/>
        <end position="340"/>
    </location>
</feature>
<feature type="transmembrane region" description="Helical" evidence="1">
    <location>
        <begin position="291"/>
        <end position="314"/>
    </location>
</feature>
<protein>
    <submittedName>
        <fullName evidence="3">Sporulation integral membrane protein YlbJ</fullName>
    </submittedName>
</protein>